<dbReference type="InterPro" id="IPR025110">
    <property type="entry name" value="AMP-bd_C"/>
</dbReference>
<evidence type="ECO:0000313" key="3">
    <source>
        <dbReference type="Proteomes" id="UP000664795"/>
    </source>
</evidence>
<dbReference type="Proteomes" id="UP000664795">
    <property type="component" value="Unassembled WGS sequence"/>
</dbReference>
<comment type="caution">
    <text evidence="2">The sequence shown here is derived from an EMBL/GenBank/DDBJ whole genome shotgun (WGS) entry which is preliminary data.</text>
</comment>
<dbReference type="GO" id="GO:0031177">
    <property type="term" value="F:phosphopantetheine binding"/>
    <property type="evidence" value="ECO:0007669"/>
    <property type="project" value="TreeGrafter"/>
</dbReference>
<protein>
    <submittedName>
        <fullName evidence="2">Thioester reductase</fullName>
    </submittedName>
</protein>
<dbReference type="GO" id="GO:0009366">
    <property type="term" value="C:enterobactin synthetase complex"/>
    <property type="evidence" value="ECO:0007669"/>
    <property type="project" value="TreeGrafter"/>
</dbReference>
<dbReference type="GO" id="GO:0009239">
    <property type="term" value="P:enterobactin biosynthetic process"/>
    <property type="evidence" value="ECO:0007669"/>
    <property type="project" value="TreeGrafter"/>
</dbReference>
<dbReference type="GO" id="GO:0047527">
    <property type="term" value="F:2,3-dihydroxybenzoate-serine ligase activity"/>
    <property type="evidence" value="ECO:0007669"/>
    <property type="project" value="TreeGrafter"/>
</dbReference>
<dbReference type="GO" id="GO:0043041">
    <property type="term" value="P:amino acid activation for nonribosomal peptide biosynthetic process"/>
    <property type="evidence" value="ECO:0007669"/>
    <property type="project" value="TreeGrafter"/>
</dbReference>
<organism evidence="2 3">
    <name type="scientific">Fibrella aquatilis</name>
    <dbReference type="NCBI Taxonomy" id="2817059"/>
    <lineage>
        <taxon>Bacteria</taxon>
        <taxon>Pseudomonadati</taxon>
        <taxon>Bacteroidota</taxon>
        <taxon>Cytophagia</taxon>
        <taxon>Cytophagales</taxon>
        <taxon>Spirosomataceae</taxon>
        <taxon>Fibrella</taxon>
    </lineage>
</organism>
<feature type="domain" description="AMP-binding enzyme C-terminal" evidence="1">
    <location>
        <begin position="15"/>
        <end position="86"/>
    </location>
</feature>
<dbReference type="InterPro" id="IPR045851">
    <property type="entry name" value="AMP-bd_C_sf"/>
</dbReference>
<dbReference type="Pfam" id="PF13193">
    <property type="entry name" value="AMP-binding_C"/>
    <property type="match status" value="1"/>
</dbReference>
<accession>A0A939JZC0</accession>
<dbReference type="PANTHER" id="PTHR45527">
    <property type="entry name" value="NONRIBOSOMAL PEPTIDE SYNTHETASE"/>
    <property type="match status" value="1"/>
</dbReference>
<evidence type="ECO:0000313" key="2">
    <source>
        <dbReference type="EMBL" id="MBO0934912.1"/>
    </source>
</evidence>
<dbReference type="SUPFAM" id="SSF56801">
    <property type="entry name" value="Acetyl-CoA synthetase-like"/>
    <property type="match status" value="1"/>
</dbReference>
<gene>
    <name evidence="2" type="ORF">J2I48_28135</name>
</gene>
<feature type="non-terminal residue" evidence="2">
    <location>
        <position position="125"/>
    </location>
</feature>
<proteinExistence type="predicted"/>
<sequence>DTQIKLRGFRIELGEIESALLGETGVAQAAVVQAAGSGQLVGYLTGTLIDADTSALLATLGQTLPAYMVPAQLLVLDDLPLTANGKLDRQALANRTLSVASAQEPFSAPQGELEVLLAGAWASIL</sequence>
<dbReference type="AlphaFoldDB" id="A0A939JZC0"/>
<dbReference type="Gene3D" id="3.30.300.30">
    <property type="match status" value="1"/>
</dbReference>
<dbReference type="EMBL" id="JAFMYU010000061">
    <property type="protein sequence ID" value="MBO0934912.1"/>
    <property type="molecule type" value="Genomic_DNA"/>
</dbReference>
<keyword evidence="3" id="KW-1185">Reference proteome</keyword>
<dbReference type="PANTHER" id="PTHR45527:SF1">
    <property type="entry name" value="FATTY ACID SYNTHASE"/>
    <property type="match status" value="1"/>
</dbReference>
<feature type="non-terminal residue" evidence="2">
    <location>
        <position position="1"/>
    </location>
</feature>
<name>A0A939JZC0_9BACT</name>
<reference evidence="2 3" key="1">
    <citation type="submission" date="2021-03" db="EMBL/GenBank/DDBJ databases">
        <title>Fibrella sp. HMF5036 genome sequencing and assembly.</title>
        <authorList>
            <person name="Kang H."/>
            <person name="Kim H."/>
            <person name="Bae S."/>
            <person name="Joh K."/>
        </authorList>
    </citation>
    <scope>NUCLEOTIDE SEQUENCE [LARGE SCALE GENOMIC DNA]</scope>
    <source>
        <strain evidence="2 3">HMF5036</strain>
    </source>
</reference>
<dbReference type="GO" id="GO:0005829">
    <property type="term" value="C:cytosol"/>
    <property type="evidence" value="ECO:0007669"/>
    <property type="project" value="TreeGrafter"/>
</dbReference>
<evidence type="ECO:0000259" key="1">
    <source>
        <dbReference type="Pfam" id="PF13193"/>
    </source>
</evidence>